<accession>A0A1N7LPD6</accession>
<dbReference type="RefSeq" id="WP_076446477.1">
    <property type="nucleotide sequence ID" value="NZ_FTOQ01000003.1"/>
</dbReference>
<dbReference type="Gene3D" id="2.60.40.790">
    <property type="match status" value="1"/>
</dbReference>
<dbReference type="SUPFAM" id="SSF49764">
    <property type="entry name" value="HSP20-like chaperones"/>
    <property type="match status" value="1"/>
</dbReference>
<dbReference type="OrthoDB" id="9808910at2"/>
<dbReference type="InterPro" id="IPR008978">
    <property type="entry name" value="HSP20-like_chaperone"/>
</dbReference>
<dbReference type="STRING" id="633194.SAMN05421759_10327"/>
<proteinExistence type="inferred from homology"/>
<evidence type="ECO:0000256" key="2">
    <source>
        <dbReference type="RuleBase" id="RU003616"/>
    </source>
</evidence>
<dbReference type="InterPro" id="IPR031107">
    <property type="entry name" value="Small_HSP"/>
</dbReference>
<gene>
    <name evidence="4" type="ORF">SAMN05421759_10327</name>
</gene>
<feature type="domain" description="SHSP" evidence="3">
    <location>
        <begin position="53"/>
        <end position="167"/>
    </location>
</feature>
<dbReference type="AlphaFoldDB" id="A0A1N7LPD6"/>
<dbReference type="Pfam" id="PF00011">
    <property type="entry name" value="HSP20"/>
    <property type="match status" value="1"/>
</dbReference>
<evidence type="ECO:0000259" key="3">
    <source>
        <dbReference type="PROSITE" id="PS01031"/>
    </source>
</evidence>
<keyword evidence="5" id="KW-1185">Reference proteome</keyword>
<dbReference type="PROSITE" id="PS01031">
    <property type="entry name" value="SHSP"/>
    <property type="match status" value="1"/>
</dbReference>
<protein>
    <submittedName>
        <fullName evidence="4">Heat shock protein Hsp20</fullName>
    </submittedName>
</protein>
<dbReference type="EMBL" id="FTOQ01000003">
    <property type="protein sequence ID" value="SIS75624.1"/>
    <property type="molecule type" value="Genomic_DNA"/>
</dbReference>
<dbReference type="PANTHER" id="PTHR11527">
    <property type="entry name" value="HEAT-SHOCK PROTEIN 20 FAMILY MEMBER"/>
    <property type="match status" value="1"/>
</dbReference>
<dbReference type="CDD" id="cd06464">
    <property type="entry name" value="ACD_sHsps-like"/>
    <property type="match status" value="1"/>
</dbReference>
<evidence type="ECO:0000313" key="5">
    <source>
        <dbReference type="Proteomes" id="UP000186684"/>
    </source>
</evidence>
<dbReference type="Proteomes" id="UP000186684">
    <property type="component" value="Unassembled WGS sequence"/>
</dbReference>
<reference evidence="5" key="1">
    <citation type="submission" date="2017-01" db="EMBL/GenBank/DDBJ databases">
        <authorList>
            <person name="Varghese N."/>
            <person name="Submissions S."/>
        </authorList>
    </citation>
    <scope>NUCLEOTIDE SEQUENCE [LARGE SCALE GENOMIC DNA]</scope>
    <source>
        <strain evidence="5">DSM 29430</strain>
    </source>
</reference>
<keyword evidence="4" id="KW-0346">Stress response</keyword>
<sequence length="167" mass="18373">MDTDQAPGPETKARGVAPFAPAPFFQAMQREMNQLLERFRTQPLASPDSFFDAIGTGAYPAIDVAETEGALEITADLPGVQEDNLDISISGDVLTLKGEKSSDHEQKDADYHMVERRYGRFRRQMPLGFTPEDGAVEATFTDGVLKLKIAKPDGARNFVQKIKVNRG</sequence>
<evidence type="ECO:0000256" key="1">
    <source>
        <dbReference type="PROSITE-ProRule" id="PRU00285"/>
    </source>
</evidence>
<comment type="similarity">
    <text evidence="1 2">Belongs to the small heat shock protein (HSP20) family.</text>
</comment>
<name>A0A1N7LPD6_9RHOB</name>
<dbReference type="InterPro" id="IPR002068">
    <property type="entry name" value="A-crystallin/Hsp20_dom"/>
</dbReference>
<evidence type="ECO:0000313" key="4">
    <source>
        <dbReference type="EMBL" id="SIS75624.1"/>
    </source>
</evidence>
<organism evidence="4 5">
    <name type="scientific">Roseivivax lentus</name>
    <dbReference type="NCBI Taxonomy" id="633194"/>
    <lineage>
        <taxon>Bacteria</taxon>
        <taxon>Pseudomonadati</taxon>
        <taxon>Pseudomonadota</taxon>
        <taxon>Alphaproteobacteria</taxon>
        <taxon>Rhodobacterales</taxon>
        <taxon>Roseobacteraceae</taxon>
        <taxon>Roseivivax</taxon>
    </lineage>
</organism>